<evidence type="ECO:0000313" key="1">
    <source>
        <dbReference type="EMBL" id="KAJ8353278.1"/>
    </source>
</evidence>
<reference evidence="1" key="1">
    <citation type="journal article" date="2023" name="Science">
        <title>Genome structures resolve the early diversification of teleost fishes.</title>
        <authorList>
            <person name="Parey E."/>
            <person name="Louis A."/>
            <person name="Montfort J."/>
            <person name="Bouchez O."/>
            <person name="Roques C."/>
            <person name="Iampietro C."/>
            <person name="Lluch J."/>
            <person name="Castinel A."/>
            <person name="Donnadieu C."/>
            <person name="Desvignes T."/>
            <person name="Floi Bucao C."/>
            <person name="Jouanno E."/>
            <person name="Wen M."/>
            <person name="Mejri S."/>
            <person name="Dirks R."/>
            <person name="Jansen H."/>
            <person name="Henkel C."/>
            <person name="Chen W.J."/>
            <person name="Zahm M."/>
            <person name="Cabau C."/>
            <person name="Klopp C."/>
            <person name="Thompson A.W."/>
            <person name="Robinson-Rechavi M."/>
            <person name="Braasch I."/>
            <person name="Lecointre G."/>
            <person name="Bobe J."/>
            <person name="Postlethwait J.H."/>
            <person name="Berthelot C."/>
            <person name="Roest Crollius H."/>
            <person name="Guiguen Y."/>
        </authorList>
    </citation>
    <scope>NUCLEOTIDE SEQUENCE</scope>
    <source>
        <strain evidence="1">WJC10195</strain>
    </source>
</reference>
<dbReference type="AlphaFoldDB" id="A0A9Q1F8V7"/>
<comment type="caution">
    <text evidence="1">The sequence shown here is derived from an EMBL/GenBank/DDBJ whole genome shotgun (WGS) entry which is preliminary data.</text>
</comment>
<dbReference type="EMBL" id="JAINUF010000007">
    <property type="protein sequence ID" value="KAJ8353278.1"/>
    <property type="molecule type" value="Genomic_DNA"/>
</dbReference>
<dbReference type="Proteomes" id="UP001152622">
    <property type="component" value="Chromosome 7"/>
</dbReference>
<sequence length="92" mass="10584">MPKFQPSFVRSWRGGVYQYTCYRVAREPAPRQSGRSCRSKQRYNCRLAEDGGNALQEKMEEACLERAEKVKLLELLQEFDELLDGCLLAAPP</sequence>
<protein>
    <submittedName>
        <fullName evidence="1">Uncharacterized protein</fullName>
    </submittedName>
</protein>
<proteinExistence type="predicted"/>
<gene>
    <name evidence="1" type="ORF">SKAU_G00208450</name>
</gene>
<evidence type="ECO:0000313" key="2">
    <source>
        <dbReference type="Proteomes" id="UP001152622"/>
    </source>
</evidence>
<name>A0A9Q1F8V7_SYNKA</name>
<organism evidence="1 2">
    <name type="scientific">Synaphobranchus kaupii</name>
    <name type="common">Kaup's arrowtooth eel</name>
    <dbReference type="NCBI Taxonomy" id="118154"/>
    <lineage>
        <taxon>Eukaryota</taxon>
        <taxon>Metazoa</taxon>
        <taxon>Chordata</taxon>
        <taxon>Craniata</taxon>
        <taxon>Vertebrata</taxon>
        <taxon>Euteleostomi</taxon>
        <taxon>Actinopterygii</taxon>
        <taxon>Neopterygii</taxon>
        <taxon>Teleostei</taxon>
        <taxon>Anguilliformes</taxon>
        <taxon>Synaphobranchidae</taxon>
        <taxon>Synaphobranchus</taxon>
    </lineage>
</organism>
<keyword evidence="2" id="KW-1185">Reference proteome</keyword>
<accession>A0A9Q1F8V7</accession>